<dbReference type="InterPro" id="IPR039420">
    <property type="entry name" value="WalR-like"/>
</dbReference>
<dbReference type="SUPFAM" id="SSF46894">
    <property type="entry name" value="C-terminal effector domain of the bipartite response regulators"/>
    <property type="match status" value="1"/>
</dbReference>
<dbReference type="InterPro" id="IPR058245">
    <property type="entry name" value="NreC/VraR/RcsB-like_REC"/>
</dbReference>
<feature type="domain" description="HTH luxR-type" evidence="5">
    <location>
        <begin position="165"/>
        <end position="230"/>
    </location>
</feature>
<dbReference type="SMART" id="SM00421">
    <property type="entry name" value="HTH_LUXR"/>
    <property type="match status" value="1"/>
</dbReference>
<dbReference type="SMART" id="SM00448">
    <property type="entry name" value="REC"/>
    <property type="match status" value="1"/>
</dbReference>
<evidence type="ECO:0000256" key="1">
    <source>
        <dbReference type="ARBA" id="ARBA00022553"/>
    </source>
</evidence>
<evidence type="ECO:0000259" key="6">
    <source>
        <dbReference type="PROSITE" id="PS50110"/>
    </source>
</evidence>
<sequence length="243" mass="25195">MSPRRNLRSEPAARGIPPAVAQTVTSRAAPTVLLVDDHPVFAELLGEALTASGMDVIGCCGTLAEALDSVAATSPDIVVLDHHLPAESGASGIAAVRRRAPRTRVLMLTAADQRSVLQEAMDAGCDGFVTKRQNVAAVIAAVGAVLRGETPISPDVAGGLVGRRPPSVGGDLTRREVDVLDLISAGLSNQGIADELHLSVNTVRNHVQRVLTKLDAHSKLEAVAIAARNNLLNPGRGCSGRPD</sequence>
<dbReference type="InterPro" id="IPR001789">
    <property type="entry name" value="Sig_transdc_resp-reg_receiver"/>
</dbReference>
<dbReference type="PROSITE" id="PS50043">
    <property type="entry name" value="HTH_LUXR_2"/>
    <property type="match status" value="1"/>
</dbReference>
<dbReference type="InterPro" id="IPR016032">
    <property type="entry name" value="Sig_transdc_resp-reg_C-effctor"/>
</dbReference>
<dbReference type="PROSITE" id="PS00622">
    <property type="entry name" value="HTH_LUXR_1"/>
    <property type="match status" value="1"/>
</dbReference>
<dbReference type="Proteomes" id="UP000320011">
    <property type="component" value="Unassembled WGS sequence"/>
</dbReference>
<dbReference type="InterPro" id="IPR011006">
    <property type="entry name" value="CheY-like_superfamily"/>
</dbReference>
<accession>A0A558DNL5</accession>
<keyword evidence="2" id="KW-0238">DNA-binding</keyword>
<organism evidence="7 8">
    <name type="scientific">Amycolatopsis rhizosphaerae</name>
    <dbReference type="NCBI Taxonomy" id="2053003"/>
    <lineage>
        <taxon>Bacteria</taxon>
        <taxon>Bacillati</taxon>
        <taxon>Actinomycetota</taxon>
        <taxon>Actinomycetes</taxon>
        <taxon>Pseudonocardiales</taxon>
        <taxon>Pseudonocardiaceae</taxon>
        <taxon>Amycolatopsis</taxon>
    </lineage>
</organism>
<dbReference type="Pfam" id="PF00072">
    <property type="entry name" value="Response_reg"/>
    <property type="match status" value="1"/>
</dbReference>
<reference evidence="7 8" key="1">
    <citation type="submission" date="2019-07" db="EMBL/GenBank/DDBJ databases">
        <authorList>
            <person name="Duangmal K."/>
            <person name="Teo W.F.A."/>
        </authorList>
    </citation>
    <scope>NUCLEOTIDE SEQUENCE [LARGE SCALE GENOMIC DNA]</scope>
    <source>
        <strain evidence="7 8">TBRC 6029</strain>
    </source>
</reference>
<dbReference type="AlphaFoldDB" id="A0A558DNL5"/>
<name>A0A558DNL5_9PSEU</name>
<dbReference type="EMBL" id="VJWX01000003">
    <property type="protein sequence ID" value="TVT62614.1"/>
    <property type="molecule type" value="Genomic_DNA"/>
</dbReference>
<feature type="modified residue" description="4-aspartylphosphate" evidence="3">
    <location>
        <position position="81"/>
    </location>
</feature>
<feature type="region of interest" description="Disordered" evidence="4">
    <location>
        <begin position="1"/>
        <end position="21"/>
    </location>
</feature>
<dbReference type="SUPFAM" id="SSF52172">
    <property type="entry name" value="CheY-like"/>
    <property type="match status" value="1"/>
</dbReference>
<comment type="caution">
    <text evidence="7">The sequence shown here is derived from an EMBL/GenBank/DDBJ whole genome shotgun (WGS) entry which is preliminary data.</text>
</comment>
<dbReference type="InterPro" id="IPR000792">
    <property type="entry name" value="Tscrpt_reg_LuxR_C"/>
</dbReference>
<dbReference type="Pfam" id="PF00196">
    <property type="entry name" value="GerE"/>
    <property type="match status" value="1"/>
</dbReference>
<feature type="domain" description="Response regulatory" evidence="6">
    <location>
        <begin position="31"/>
        <end position="146"/>
    </location>
</feature>
<dbReference type="PRINTS" id="PR00038">
    <property type="entry name" value="HTHLUXR"/>
</dbReference>
<evidence type="ECO:0000256" key="4">
    <source>
        <dbReference type="SAM" id="MobiDB-lite"/>
    </source>
</evidence>
<keyword evidence="1 3" id="KW-0597">Phosphoprotein</keyword>
<evidence type="ECO:0000256" key="2">
    <source>
        <dbReference type="ARBA" id="ARBA00023125"/>
    </source>
</evidence>
<protein>
    <submittedName>
        <fullName evidence="7">Response regulator transcription factor</fullName>
    </submittedName>
</protein>
<evidence type="ECO:0000313" key="7">
    <source>
        <dbReference type="EMBL" id="TVT62614.1"/>
    </source>
</evidence>
<dbReference type="PANTHER" id="PTHR43214">
    <property type="entry name" value="TWO-COMPONENT RESPONSE REGULATOR"/>
    <property type="match status" value="1"/>
</dbReference>
<dbReference type="PROSITE" id="PS50110">
    <property type="entry name" value="RESPONSE_REGULATORY"/>
    <property type="match status" value="1"/>
</dbReference>
<dbReference type="CDD" id="cd06170">
    <property type="entry name" value="LuxR_C_like"/>
    <property type="match status" value="1"/>
</dbReference>
<keyword evidence="8" id="KW-1185">Reference proteome</keyword>
<evidence type="ECO:0000259" key="5">
    <source>
        <dbReference type="PROSITE" id="PS50043"/>
    </source>
</evidence>
<dbReference type="PANTHER" id="PTHR43214:SF43">
    <property type="entry name" value="TWO-COMPONENT RESPONSE REGULATOR"/>
    <property type="match status" value="1"/>
</dbReference>
<gene>
    <name evidence="7" type="ORF">FNH05_00705</name>
</gene>
<dbReference type="GO" id="GO:0003677">
    <property type="term" value="F:DNA binding"/>
    <property type="evidence" value="ECO:0007669"/>
    <property type="project" value="UniProtKB-KW"/>
</dbReference>
<evidence type="ECO:0000313" key="8">
    <source>
        <dbReference type="Proteomes" id="UP000320011"/>
    </source>
</evidence>
<proteinExistence type="predicted"/>
<reference evidence="7 8" key="2">
    <citation type="submission" date="2019-08" db="EMBL/GenBank/DDBJ databases">
        <title>Amycolatopsis acidicola sp. nov., isolated from peat swamp forest soil.</title>
        <authorList>
            <person name="Srisuk N."/>
        </authorList>
    </citation>
    <scope>NUCLEOTIDE SEQUENCE [LARGE SCALE GENOMIC DNA]</scope>
    <source>
        <strain evidence="7 8">TBRC 6029</strain>
    </source>
</reference>
<dbReference type="Gene3D" id="3.40.50.2300">
    <property type="match status" value="1"/>
</dbReference>
<dbReference type="GO" id="GO:0000160">
    <property type="term" value="P:phosphorelay signal transduction system"/>
    <property type="evidence" value="ECO:0007669"/>
    <property type="project" value="InterPro"/>
</dbReference>
<dbReference type="CDD" id="cd17535">
    <property type="entry name" value="REC_NarL-like"/>
    <property type="match status" value="1"/>
</dbReference>
<dbReference type="GO" id="GO:0006355">
    <property type="term" value="P:regulation of DNA-templated transcription"/>
    <property type="evidence" value="ECO:0007669"/>
    <property type="project" value="InterPro"/>
</dbReference>
<evidence type="ECO:0000256" key="3">
    <source>
        <dbReference type="PROSITE-ProRule" id="PRU00169"/>
    </source>
</evidence>